<reference evidence="2" key="2">
    <citation type="submission" date="2020-09" db="EMBL/GenBank/DDBJ databases">
        <authorList>
            <person name="Sun Q."/>
            <person name="Zhou Y."/>
        </authorList>
    </citation>
    <scope>NUCLEOTIDE SEQUENCE</scope>
    <source>
        <strain evidence="2">CGMCC 1.15725</strain>
    </source>
</reference>
<evidence type="ECO:0000256" key="1">
    <source>
        <dbReference type="SAM" id="MobiDB-lite"/>
    </source>
</evidence>
<reference evidence="2" key="1">
    <citation type="journal article" date="2014" name="Int. J. Syst. Evol. Microbiol.">
        <title>Complete genome sequence of Corynebacterium casei LMG S-19264T (=DSM 44701T), isolated from a smear-ripened cheese.</title>
        <authorList>
            <consortium name="US DOE Joint Genome Institute (JGI-PGF)"/>
            <person name="Walter F."/>
            <person name="Albersmeier A."/>
            <person name="Kalinowski J."/>
            <person name="Ruckert C."/>
        </authorList>
    </citation>
    <scope>NUCLEOTIDE SEQUENCE</scope>
    <source>
        <strain evidence="2">CGMCC 1.15725</strain>
    </source>
</reference>
<gene>
    <name evidence="2" type="ORF">GCM10011611_02200</name>
</gene>
<evidence type="ECO:0000313" key="2">
    <source>
        <dbReference type="EMBL" id="GGF00171.1"/>
    </source>
</evidence>
<keyword evidence="3" id="KW-1185">Reference proteome</keyword>
<proteinExistence type="predicted"/>
<protein>
    <recommendedName>
        <fullName evidence="4">DUF1178 family protein</fullName>
    </recommendedName>
</protein>
<accession>A0A8J2YP06</accession>
<feature type="region of interest" description="Disordered" evidence="1">
    <location>
        <begin position="104"/>
        <end position="124"/>
    </location>
</feature>
<evidence type="ECO:0008006" key="4">
    <source>
        <dbReference type="Google" id="ProtNLM"/>
    </source>
</evidence>
<evidence type="ECO:0000313" key="3">
    <source>
        <dbReference type="Proteomes" id="UP000646365"/>
    </source>
</evidence>
<sequence>MILYELRCPSDHHFEGWFRNSEAFEAQQAAHEIACPVCGDKNVDRALMAPAVGRKANSLPDPAPQPDPARAITLLRTLRKVIEQSHENVGERFAEEARKIHHGEADARGIYGHTTEEEAEELADEGIEVARIPWVPLADS</sequence>
<dbReference type="Pfam" id="PF06676">
    <property type="entry name" value="DUF1178"/>
    <property type="match status" value="1"/>
</dbReference>
<dbReference type="PIRSF" id="PIRSF032131">
    <property type="entry name" value="UCP032131"/>
    <property type="match status" value="1"/>
</dbReference>
<organism evidence="2 3">
    <name type="scientific">Aliidongia dinghuensis</name>
    <dbReference type="NCBI Taxonomy" id="1867774"/>
    <lineage>
        <taxon>Bacteria</taxon>
        <taxon>Pseudomonadati</taxon>
        <taxon>Pseudomonadota</taxon>
        <taxon>Alphaproteobacteria</taxon>
        <taxon>Rhodospirillales</taxon>
        <taxon>Dongiaceae</taxon>
        <taxon>Aliidongia</taxon>
    </lineage>
</organism>
<dbReference type="InterPro" id="IPR009562">
    <property type="entry name" value="DUF1178"/>
</dbReference>
<comment type="caution">
    <text evidence="2">The sequence shown here is derived from an EMBL/GenBank/DDBJ whole genome shotgun (WGS) entry which is preliminary data.</text>
</comment>
<dbReference type="AlphaFoldDB" id="A0A8J2YP06"/>
<name>A0A8J2YP06_9PROT</name>
<dbReference type="Proteomes" id="UP000646365">
    <property type="component" value="Unassembled WGS sequence"/>
</dbReference>
<dbReference type="EMBL" id="BMJQ01000001">
    <property type="protein sequence ID" value="GGF00171.1"/>
    <property type="molecule type" value="Genomic_DNA"/>
</dbReference>